<evidence type="ECO:0000313" key="10">
    <source>
        <dbReference type="Proteomes" id="UP000186559"/>
    </source>
</evidence>
<dbReference type="GO" id="GO:0005886">
    <property type="term" value="C:plasma membrane"/>
    <property type="evidence" value="ECO:0007669"/>
    <property type="project" value="UniProtKB-SubCell"/>
</dbReference>
<dbReference type="KEGG" id="tpro:Ga0080559_TMP4175"/>
<gene>
    <name evidence="9" type="ORF">Ga0080559_TMP4175</name>
</gene>
<feature type="transmembrane region" description="Helical" evidence="7">
    <location>
        <begin position="323"/>
        <end position="351"/>
    </location>
</feature>
<keyword evidence="4 7" id="KW-0812">Transmembrane</keyword>
<comment type="function">
    <text evidence="7">Part of the tripartite ATP-independent periplasmic (TRAP) transport system.</text>
</comment>
<accession>A0A1U7D9X8</accession>
<feature type="transmembrane region" description="Helical" evidence="7">
    <location>
        <begin position="95"/>
        <end position="119"/>
    </location>
</feature>
<keyword evidence="5 7" id="KW-1133">Transmembrane helix</keyword>
<comment type="caution">
    <text evidence="7">Lacks conserved residue(s) required for the propagation of feature annotation.</text>
</comment>
<feature type="domain" description="TRAP C4-dicarboxylate transport system permease DctM subunit" evidence="8">
    <location>
        <begin position="13"/>
        <end position="426"/>
    </location>
</feature>
<dbReference type="NCBIfam" id="TIGR00786">
    <property type="entry name" value="dctM"/>
    <property type="match status" value="1"/>
</dbReference>
<keyword evidence="6 7" id="KW-0472">Membrane</keyword>
<evidence type="ECO:0000256" key="3">
    <source>
        <dbReference type="ARBA" id="ARBA00022519"/>
    </source>
</evidence>
<keyword evidence="7" id="KW-0813">Transport</keyword>
<keyword evidence="2" id="KW-1003">Cell membrane</keyword>
<feature type="transmembrane region" description="Helical" evidence="7">
    <location>
        <begin position="279"/>
        <end position="303"/>
    </location>
</feature>
<dbReference type="PANTHER" id="PTHR33362:SF5">
    <property type="entry name" value="C4-DICARBOXYLATE TRAP TRANSPORTER LARGE PERMEASE PROTEIN DCTM"/>
    <property type="match status" value="1"/>
</dbReference>
<comment type="similarity">
    <text evidence="7">Belongs to the TRAP transporter large permease family.</text>
</comment>
<dbReference type="GO" id="GO:0022857">
    <property type="term" value="F:transmembrane transporter activity"/>
    <property type="evidence" value="ECO:0007669"/>
    <property type="project" value="UniProtKB-UniRule"/>
</dbReference>
<feature type="transmembrane region" description="Helical" evidence="7">
    <location>
        <begin position="363"/>
        <end position="393"/>
    </location>
</feature>
<dbReference type="PIRSF" id="PIRSF006066">
    <property type="entry name" value="HI0050"/>
    <property type="match status" value="1"/>
</dbReference>
<evidence type="ECO:0000256" key="4">
    <source>
        <dbReference type="ARBA" id="ARBA00022692"/>
    </source>
</evidence>
<feature type="transmembrane region" description="Helical" evidence="7">
    <location>
        <begin position="56"/>
        <end position="75"/>
    </location>
</feature>
<dbReference type="PANTHER" id="PTHR33362">
    <property type="entry name" value="SIALIC ACID TRAP TRANSPORTER PERMEASE PROTEIN SIAT-RELATED"/>
    <property type="match status" value="1"/>
</dbReference>
<dbReference type="InterPro" id="IPR010656">
    <property type="entry name" value="DctM"/>
</dbReference>
<dbReference type="Proteomes" id="UP000186559">
    <property type="component" value="Chromosome"/>
</dbReference>
<reference evidence="9 10" key="1">
    <citation type="submission" date="2016-03" db="EMBL/GenBank/DDBJ databases">
        <title>Deep-sea bacteria in the southern Pacific.</title>
        <authorList>
            <person name="Tang K."/>
        </authorList>
    </citation>
    <scope>NUCLEOTIDE SEQUENCE [LARGE SCALE GENOMIC DNA]</scope>
    <source>
        <strain evidence="9 10">JLT2016</strain>
    </source>
</reference>
<dbReference type="RefSeq" id="WP_076624670.1">
    <property type="nucleotide sequence ID" value="NZ_BMEW01000001.1"/>
</dbReference>
<dbReference type="AlphaFoldDB" id="A0A1U7D9X8"/>
<evidence type="ECO:0000313" key="9">
    <source>
        <dbReference type="EMBL" id="APX24971.1"/>
    </source>
</evidence>
<proteinExistence type="inferred from homology"/>
<feature type="transmembrane region" description="Helical" evidence="7">
    <location>
        <begin position="220"/>
        <end position="243"/>
    </location>
</feature>
<feature type="transmembrane region" description="Helical" evidence="7">
    <location>
        <begin position="140"/>
        <end position="168"/>
    </location>
</feature>
<evidence type="ECO:0000259" key="8">
    <source>
        <dbReference type="Pfam" id="PF06808"/>
    </source>
</evidence>
<feature type="transmembrane region" description="Helical" evidence="7">
    <location>
        <begin position="405"/>
        <end position="430"/>
    </location>
</feature>
<dbReference type="STRING" id="1229727.Ga0080559_TMP4175"/>
<evidence type="ECO:0000256" key="6">
    <source>
        <dbReference type="ARBA" id="ARBA00023136"/>
    </source>
</evidence>
<keyword evidence="10" id="KW-1185">Reference proteome</keyword>
<evidence type="ECO:0000256" key="2">
    <source>
        <dbReference type="ARBA" id="ARBA00022475"/>
    </source>
</evidence>
<organism evidence="9 10">
    <name type="scientific">Salipiger profundus</name>
    <dbReference type="NCBI Taxonomy" id="1229727"/>
    <lineage>
        <taxon>Bacteria</taxon>
        <taxon>Pseudomonadati</taxon>
        <taxon>Pseudomonadota</taxon>
        <taxon>Alphaproteobacteria</taxon>
        <taxon>Rhodobacterales</taxon>
        <taxon>Roseobacteraceae</taxon>
        <taxon>Salipiger</taxon>
    </lineage>
</organism>
<keyword evidence="3 7" id="KW-0997">Cell inner membrane</keyword>
<evidence type="ECO:0000256" key="5">
    <source>
        <dbReference type="ARBA" id="ARBA00022989"/>
    </source>
</evidence>
<dbReference type="Pfam" id="PF06808">
    <property type="entry name" value="DctM"/>
    <property type="match status" value="1"/>
</dbReference>
<name>A0A1U7D9X8_9RHOB</name>
<sequence length="435" mass="45354">MSMLEIGFASAGLVLALIALRAPIGIVLLVVSFGGVWAALGLQVAWGIARAIPFDFIANWSFSAVPMFLLMGYVASNGGLTDGLFAALKIILRRVPGGLGCAGVGACAMFSAASGSSVATSAAMSRIAVPEMLKQGYDKALATGTIASAGTLGSLIPPSILMIVYAIFANVSVGKLFLAGFLPGALSAAMYMTMIMLRVKANPDLAPRSEERATRAETLAAIKQVWPLPALILGVLGGIFAGVMTPTEAGAVGASLAMVLAAFKRRLNWTVVRTAVRDAAIGTSTVFIIAVGATMFTSFMGLTGVPRAVASFMMGMGDSPVQLILMIAVVYIVLGMFIESIGIMLLTLPIFFPLLQAANVDMIWFGIIVIKLLEIGMITPPVGLNCYVIGSALRGIVPISTVFRGALWFIATDLITLTLLVSFPAIALWLPSLID</sequence>
<protein>
    <recommendedName>
        <fullName evidence="7">TRAP transporter large permease protein</fullName>
    </recommendedName>
</protein>
<dbReference type="InterPro" id="IPR004681">
    <property type="entry name" value="TRAP_DctM"/>
</dbReference>
<evidence type="ECO:0000256" key="1">
    <source>
        <dbReference type="ARBA" id="ARBA00004429"/>
    </source>
</evidence>
<comment type="subunit">
    <text evidence="7">The complex comprises the extracytoplasmic solute receptor protein and the two transmembrane proteins.</text>
</comment>
<dbReference type="OrthoDB" id="9790209at2"/>
<feature type="transmembrane region" description="Helical" evidence="7">
    <location>
        <begin position="180"/>
        <end position="199"/>
    </location>
</feature>
<comment type="subcellular location">
    <subcellularLocation>
        <location evidence="1 7">Cell inner membrane</location>
        <topology evidence="1 7">Multi-pass membrane protein</topology>
    </subcellularLocation>
</comment>
<evidence type="ECO:0000256" key="7">
    <source>
        <dbReference type="RuleBase" id="RU369079"/>
    </source>
</evidence>
<dbReference type="EMBL" id="CP014796">
    <property type="protein sequence ID" value="APX24971.1"/>
    <property type="molecule type" value="Genomic_DNA"/>
</dbReference>